<dbReference type="EMBL" id="JACHGF010000001">
    <property type="protein sequence ID" value="MBB5282755.1"/>
    <property type="molecule type" value="Genomic_DNA"/>
</dbReference>
<evidence type="ECO:0000259" key="2">
    <source>
        <dbReference type="PROSITE" id="PS51688"/>
    </source>
</evidence>
<name>A0A840TII5_9BACT</name>
<reference evidence="3 4" key="1">
    <citation type="submission" date="2020-08" db="EMBL/GenBank/DDBJ databases">
        <title>Genomic Encyclopedia of Type Strains, Phase IV (KMG-IV): sequencing the most valuable type-strain genomes for metagenomic binning, comparative biology and taxonomic classification.</title>
        <authorList>
            <person name="Goeker M."/>
        </authorList>
    </citation>
    <scope>NUCLEOTIDE SEQUENCE [LARGE SCALE GENOMIC DNA]</scope>
    <source>
        <strain evidence="3 4">DSM 105074</strain>
    </source>
</reference>
<evidence type="ECO:0000313" key="4">
    <source>
        <dbReference type="Proteomes" id="UP000557307"/>
    </source>
</evidence>
<accession>A0A840TII5</accession>
<dbReference type="PROSITE" id="PS51688">
    <property type="entry name" value="ICA"/>
    <property type="match status" value="1"/>
</dbReference>
<feature type="coiled-coil region" evidence="1">
    <location>
        <begin position="205"/>
        <end position="253"/>
    </location>
</feature>
<proteinExistence type="predicted"/>
<protein>
    <recommendedName>
        <fullName evidence="2">Peptidase S74 domain-containing protein</fullName>
    </recommendedName>
</protein>
<dbReference type="RefSeq" id="WP_184171413.1">
    <property type="nucleotide sequence ID" value="NZ_JACHGF010000001.1"/>
</dbReference>
<gene>
    <name evidence="3" type="ORF">HNQ92_000876</name>
</gene>
<organism evidence="3 4">
    <name type="scientific">Rhabdobacter roseus</name>
    <dbReference type="NCBI Taxonomy" id="1655419"/>
    <lineage>
        <taxon>Bacteria</taxon>
        <taxon>Pseudomonadati</taxon>
        <taxon>Bacteroidota</taxon>
        <taxon>Cytophagia</taxon>
        <taxon>Cytophagales</taxon>
        <taxon>Cytophagaceae</taxon>
        <taxon>Rhabdobacter</taxon>
    </lineage>
</organism>
<dbReference type="InterPro" id="IPR030392">
    <property type="entry name" value="S74_ICA"/>
</dbReference>
<sequence length="258" mass="29159">MGWSNFSDQRFKRQVQENVAGLDFILKLRPVTYHWDIDHLNRFIHGSAADTLFTDSIARSGIANQQRIAYSGFLAQEVEAAARSVGYDFSGVVAPANERTPYSLRYGEFVVPLVKAVQEQQRQLGQQSQVLAGLNARLERPVVRLTSADEWADRVFEPGYRLRPLAEVESYLREHRHLPGVPSAQVLAEQGVDVSGMLAKQMEKIEELTLYVVEADKKNEALQAENEFIKATTENALRLIEELQQEMKALRSEVSAQK</sequence>
<evidence type="ECO:0000313" key="3">
    <source>
        <dbReference type="EMBL" id="MBB5282755.1"/>
    </source>
</evidence>
<dbReference type="Pfam" id="PF13884">
    <property type="entry name" value="Peptidase_S74"/>
    <property type="match status" value="1"/>
</dbReference>
<keyword evidence="1" id="KW-0175">Coiled coil</keyword>
<comment type="caution">
    <text evidence="3">The sequence shown here is derived from an EMBL/GenBank/DDBJ whole genome shotgun (WGS) entry which is preliminary data.</text>
</comment>
<keyword evidence="4" id="KW-1185">Reference proteome</keyword>
<evidence type="ECO:0000256" key="1">
    <source>
        <dbReference type="SAM" id="Coils"/>
    </source>
</evidence>
<dbReference type="AlphaFoldDB" id="A0A840TII5"/>
<feature type="domain" description="Peptidase S74" evidence="2">
    <location>
        <begin position="7"/>
        <end position="131"/>
    </location>
</feature>
<dbReference type="Proteomes" id="UP000557307">
    <property type="component" value="Unassembled WGS sequence"/>
</dbReference>